<feature type="domain" description="NOT2/NOT3/NOT5 C-terminal" evidence="14">
    <location>
        <begin position="461"/>
        <end position="588"/>
    </location>
</feature>
<evidence type="ECO:0000256" key="3">
    <source>
        <dbReference type="ARBA" id="ARBA00007682"/>
    </source>
</evidence>
<evidence type="ECO:0000256" key="10">
    <source>
        <dbReference type="PIRNR" id="PIRNR005290"/>
    </source>
</evidence>
<dbReference type="Pfam" id="PF04065">
    <property type="entry name" value="Not3"/>
    <property type="match status" value="1"/>
</dbReference>
<feature type="compositionally biased region" description="Low complexity" evidence="12">
    <location>
        <begin position="386"/>
        <end position="404"/>
    </location>
</feature>
<sequence>MAQRKLLTEVDRTLKKVSEGVELFESMYEKLQTSNNQTQKEKLEVDLKTQIKKLQRMRDSIKTWISSSDIKDKSELMNSRKVIETQMERFKACEKEIKTKAFSKEGLIAATRLDPKDQVKHECSNWLGQFVDELSRQIETTEAEIEQLSGATSKRSKKSSATQERVSELEEHNERRNWHISRLELTLRLLENDQLSVDQINNIKDDIQYFVESNAEEEFEEDDGIYDELNLDEEEQMYGMGAANSQAIDEQASEHDSISVTDEAVQPPAQATPAAVPPTKPSKKSSMDEDMTGTSTPKKTKKSSITSPDSSNSGAIPAPNFNQQPIAKTTQSPAEQAAKPVPAPPTIKYATAAANAVTNTSAQAVGGEDVVEQVVKRDVGDGDELSTPQQDSQVPQSPPVLQSTISDEQVQQQSSQSNSNSNSNSNGLPYVLSDLATSFETAKQKSRSNTPNRLHDALESSMAGMPEASDADRPRYYVPKNAWSSPSYYPQVPKKDLEHPSLFSRLETDTLFYIFYYMQGTYQQYLAARELKKQSWRFHKQYLTWFQRHSEPNQITDDYEQGAYIYFDWEGTWCERKKNDFKFDYVYLEDTLQRTKCALLCSVPRLSLQSTMITRSVARSAAATHRRIIEQTVQSTRRTYASSEASSRHKAVYREIYPAMLRIGVVAMIVYYGLQVTWSHLYKQRLEQEMEQRVKELEKEVDERFNSNSNSNSSAALIETPKSWLASAKTWIGL</sequence>
<dbReference type="Proteomes" id="UP000310189">
    <property type="component" value="Unassembled WGS sequence"/>
</dbReference>
<dbReference type="GO" id="GO:0030015">
    <property type="term" value="C:CCR4-NOT core complex"/>
    <property type="evidence" value="ECO:0007669"/>
    <property type="project" value="UniProtKB-UniRule"/>
</dbReference>
<keyword evidence="6" id="KW-0597">Phosphoprotein</keyword>
<keyword evidence="8 10" id="KW-0804">Transcription</keyword>
<dbReference type="OrthoDB" id="293823at2759"/>
<evidence type="ECO:0000256" key="9">
    <source>
        <dbReference type="ARBA" id="ARBA00023242"/>
    </source>
</evidence>
<evidence type="ECO:0000313" key="15">
    <source>
        <dbReference type="EMBL" id="TIA93352.1"/>
    </source>
</evidence>
<keyword evidence="9 10" id="KW-0539">Nucleus</keyword>
<protein>
    <recommendedName>
        <fullName evidence="10">General negative regulator of transcription subunit</fullName>
    </recommendedName>
</protein>
<evidence type="ECO:0000256" key="11">
    <source>
        <dbReference type="SAM" id="Coils"/>
    </source>
</evidence>
<evidence type="ECO:0000256" key="8">
    <source>
        <dbReference type="ARBA" id="ARBA00023163"/>
    </source>
</evidence>
<evidence type="ECO:0000256" key="5">
    <source>
        <dbReference type="ARBA" id="ARBA00022491"/>
    </source>
</evidence>
<gene>
    <name evidence="15" type="ORF">E3P99_00232</name>
</gene>
<dbReference type="PANTHER" id="PTHR23326">
    <property type="entry name" value="CCR4 NOT-RELATED"/>
    <property type="match status" value="1"/>
</dbReference>
<dbReference type="EMBL" id="SPNW01000002">
    <property type="protein sequence ID" value="TIA93352.1"/>
    <property type="molecule type" value="Genomic_DNA"/>
</dbReference>
<dbReference type="InterPro" id="IPR012270">
    <property type="entry name" value="CCR4-NOT_su3/5"/>
</dbReference>
<keyword evidence="5 10" id="KW-0678">Repressor</keyword>
<feature type="region of interest" description="Disordered" evidence="12">
    <location>
        <begin position="381"/>
        <end position="430"/>
    </location>
</feature>
<reference evidence="15 16" key="1">
    <citation type="submission" date="2019-03" db="EMBL/GenBank/DDBJ databases">
        <title>Sequencing 23 genomes of Wallemia ichthyophaga.</title>
        <authorList>
            <person name="Gostincar C."/>
        </authorList>
    </citation>
    <scope>NUCLEOTIDE SEQUENCE [LARGE SCALE GENOMIC DNA]</scope>
    <source>
        <strain evidence="15 16">EXF-5753</strain>
    </source>
</reference>
<evidence type="ECO:0000259" key="13">
    <source>
        <dbReference type="Pfam" id="PF04065"/>
    </source>
</evidence>
<evidence type="ECO:0000313" key="16">
    <source>
        <dbReference type="Proteomes" id="UP000310189"/>
    </source>
</evidence>
<feature type="compositionally biased region" description="Low complexity" evidence="12">
    <location>
        <begin position="411"/>
        <end position="426"/>
    </location>
</feature>
<dbReference type="InterPro" id="IPR038635">
    <property type="entry name" value="CCR4-NOT_su2/3/5_C_sf"/>
</dbReference>
<organism evidence="15 16">
    <name type="scientific">Wallemia hederae</name>
    <dbReference type="NCBI Taxonomy" id="1540922"/>
    <lineage>
        <taxon>Eukaryota</taxon>
        <taxon>Fungi</taxon>
        <taxon>Dikarya</taxon>
        <taxon>Basidiomycota</taxon>
        <taxon>Wallemiomycotina</taxon>
        <taxon>Wallemiomycetes</taxon>
        <taxon>Wallemiales</taxon>
        <taxon>Wallemiaceae</taxon>
        <taxon>Wallemia</taxon>
    </lineage>
</organism>
<proteinExistence type="inferred from homology"/>
<feature type="domain" description="CCR4-Not complex component Not N-terminal" evidence="13">
    <location>
        <begin position="3"/>
        <end position="232"/>
    </location>
</feature>
<comment type="function">
    <text evidence="10">Acts as component of the CCR4-NOT core complex, which in the nucleus seems to be a general transcription factor, and in the cytoplasm the major mRNA deadenylase involved in mRNA turnover. The NOT protein subcomplex negatively regulates the basal and activated transcription of many genes. Preferentially affects TC-type TATA element-dependent transcription. Could directly or indirectly inhibit component(s) of the general transcription machinery.</text>
</comment>
<evidence type="ECO:0000256" key="12">
    <source>
        <dbReference type="SAM" id="MobiDB-lite"/>
    </source>
</evidence>
<evidence type="ECO:0000256" key="6">
    <source>
        <dbReference type="ARBA" id="ARBA00022553"/>
    </source>
</evidence>
<feature type="compositionally biased region" description="Low complexity" evidence="12">
    <location>
        <begin position="265"/>
        <end position="274"/>
    </location>
</feature>
<keyword evidence="10" id="KW-0010">Activator</keyword>
<dbReference type="GO" id="GO:0000289">
    <property type="term" value="P:nuclear-transcribed mRNA poly(A) tail shortening"/>
    <property type="evidence" value="ECO:0007669"/>
    <property type="project" value="UniProtKB-ARBA"/>
</dbReference>
<keyword evidence="11" id="KW-0175">Coiled coil</keyword>
<comment type="caution">
    <text evidence="15">The sequence shown here is derived from an EMBL/GenBank/DDBJ whole genome shotgun (WGS) entry which is preliminary data.</text>
</comment>
<feature type="region of interest" description="Disordered" evidence="12">
    <location>
        <begin position="145"/>
        <end position="172"/>
    </location>
</feature>
<name>A0A4T0FWR9_9BASI</name>
<dbReference type="PIRSF" id="PIRSF005290">
    <property type="entry name" value="NOT_su_3_5"/>
    <property type="match status" value="1"/>
</dbReference>
<feature type="compositionally biased region" description="Polar residues" evidence="12">
    <location>
        <begin position="320"/>
        <end position="334"/>
    </location>
</feature>
<dbReference type="FunFam" id="2.30.30.1020:FF:000006">
    <property type="entry name" value="CCR4-NOT transcription complex, subunit 3"/>
    <property type="match status" value="1"/>
</dbReference>
<keyword evidence="16" id="KW-1185">Reference proteome</keyword>
<accession>A0A4T0FWR9</accession>
<dbReference type="InterPro" id="IPR007207">
    <property type="entry name" value="Not_N"/>
</dbReference>
<evidence type="ECO:0000259" key="14">
    <source>
        <dbReference type="Pfam" id="PF04153"/>
    </source>
</evidence>
<evidence type="ECO:0000256" key="7">
    <source>
        <dbReference type="ARBA" id="ARBA00023015"/>
    </source>
</evidence>
<comment type="subcellular location">
    <subcellularLocation>
        <location evidence="2 10">Cytoplasm</location>
    </subcellularLocation>
    <subcellularLocation>
        <location evidence="1 10">Nucleus</location>
    </subcellularLocation>
</comment>
<dbReference type="GO" id="GO:0000932">
    <property type="term" value="C:P-body"/>
    <property type="evidence" value="ECO:0007669"/>
    <property type="project" value="UniProtKB-UniRule"/>
</dbReference>
<feature type="coiled-coil region" evidence="11">
    <location>
        <begin position="21"/>
        <end position="60"/>
    </location>
</feature>
<dbReference type="GO" id="GO:0005634">
    <property type="term" value="C:nucleus"/>
    <property type="evidence" value="ECO:0007669"/>
    <property type="project" value="UniProtKB-SubCell"/>
</dbReference>
<dbReference type="AlphaFoldDB" id="A0A4T0FWR9"/>
<evidence type="ECO:0000256" key="2">
    <source>
        <dbReference type="ARBA" id="ARBA00004496"/>
    </source>
</evidence>
<dbReference type="InterPro" id="IPR007282">
    <property type="entry name" value="NOT2/3/5_C"/>
</dbReference>
<keyword evidence="4 10" id="KW-0963">Cytoplasm</keyword>
<dbReference type="Pfam" id="PF04153">
    <property type="entry name" value="NOT2_3_5_C"/>
    <property type="match status" value="1"/>
</dbReference>
<dbReference type="GO" id="GO:0006355">
    <property type="term" value="P:regulation of DNA-templated transcription"/>
    <property type="evidence" value="ECO:0007669"/>
    <property type="project" value="InterPro"/>
</dbReference>
<dbReference type="Gene3D" id="2.30.30.1020">
    <property type="entry name" value="CCR4-NOT complex subunit 2/3/5, C-terminal domain"/>
    <property type="match status" value="1"/>
</dbReference>
<feature type="region of interest" description="Disordered" evidence="12">
    <location>
        <begin position="265"/>
        <end position="343"/>
    </location>
</feature>
<evidence type="ECO:0000256" key="4">
    <source>
        <dbReference type="ARBA" id="ARBA00022490"/>
    </source>
</evidence>
<keyword evidence="7 10" id="KW-0805">Transcription regulation</keyword>
<feature type="compositionally biased region" description="Low complexity" evidence="12">
    <location>
        <begin position="303"/>
        <end position="313"/>
    </location>
</feature>
<evidence type="ECO:0000256" key="1">
    <source>
        <dbReference type="ARBA" id="ARBA00004123"/>
    </source>
</evidence>
<comment type="similarity">
    <text evidence="3 10">Belongs to the CNOT2/3/5 family.</text>
</comment>
<dbReference type="InterPro" id="IPR040168">
    <property type="entry name" value="Not2/3/5"/>
</dbReference>